<dbReference type="RefSeq" id="WP_009538777.1">
    <property type="nucleotide sequence ID" value="NZ_ANHY01000003.1"/>
</dbReference>
<dbReference type="Gene3D" id="3.50.50.60">
    <property type="entry name" value="FAD/NAD(P)-binding domain"/>
    <property type="match status" value="1"/>
</dbReference>
<evidence type="ECO:0000259" key="8">
    <source>
        <dbReference type="Pfam" id="PF16901"/>
    </source>
</evidence>
<dbReference type="PANTHER" id="PTHR11985:SF35">
    <property type="entry name" value="ANAEROBIC GLYCEROL-3-PHOSPHATE DEHYDROGENASE SUBUNIT A"/>
    <property type="match status" value="1"/>
</dbReference>
<dbReference type="STRING" id="1238182.C882_2366"/>
<dbReference type="SUPFAM" id="SSF51905">
    <property type="entry name" value="FAD/NAD(P)-binding domain"/>
    <property type="match status" value="1"/>
</dbReference>
<dbReference type="eggNOG" id="COG0578">
    <property type="taxonomic scope" value="Bacteria"/>
</dbReference>
<gene>
    <name evidence="9" type="ORF">C882_2366</name>
</gene>
<keyword evidence="5" id="KW-0274">FAD</keyword>
<evidence type="ECO:0000313" key="10">
    <source>
        <dbReference type="Proteomes" id="UP000009881"/>
    </source>
</evidence>
<protein>
    <submittedName>
        <fullName evidence="9">Aerobic glycerol-3-phosphate dehydrogenase</fullName>
    </submittedName>
</protein>
<dbReference type="Pfam" id="PF16901">
    <property type="entry name" value="DAO_C"/>
    <property type="match status" value="1"/>
</dbReference>
<comment type="caution">
    <text evidence="9">The sequence shown here is derived from an EMBL/GenBank/DDBJ whole genome shotgun (WGS) entry which is preliminary data.</text>
</comment>
<organism evidence="9 10">
    <name type="scientific">Caenispirillum salinarum AK4</name>
    <dbReference type="NCBI Taxonomy" id="1238182"/>
    <lineage>
        <taxon>Bacteria</taxon>
        <taxon>Pseudomonadati</taxon>
        <taxon>Pseudomonadota</taxon>
        <taxon>Alphaproteobacteria</taxon>
        <taxon>Rhodospirillales</taxon>
        <taxon>Novispirillaceae</taxon>
        <taxon>Caenispirillum</taxon>
    </lineage>
</organism>
<dbReference type="InterPro" id="IPR000447">
    <property type="entry name" value="G3P_DH_FAD-dep"/>
</dbReference>
<keyword evidence="6" id="KW-0560">Oxidoreductase</keyword>
<keyword evidence="10" id="KW-1185">Reference proteome</keyword>
<evidence type="ECO:0000256" key="1">
    <source>
        <dbReference type="ARBA" id="ARBA00001974"/>
    </source>
</evidence>
<evidence type="ECO:0000256" key="5">
    <source>
        <dbReference type="ARBA" id="ARBA00022827"/>
    </source>
</evidence>
<dbReference type="Pfam" id="PF01266">
    <property type="entry name" value="DAO"/>
    <property type="match status" value="1"/>
</dbReference>
<dbReference type="PRINTS" id="PR01001">
    <property type="entry name" value="FADG3PDH"/>
</dbReference>
<evidence type="ECO:0000259" key="7">
    <source>
        <dbReference type="Pfam" id="PF01266"/>
    </source>
</evidence>
<accession>K9H5C7</accession>
<name>K9H5C7_9PROT</name>
<feature type="domain" description="FAD dependent oxidoreductase" evidence="7">
    <location>
        <begin position="24"/>
        <end position="348"/>
    </location>
</feature>
<comment type="similarity">
    <text evidence="2">Belongs to the FAD-dependent glycerol-3-phosphate dehydrogenase family.</text>
</comment>
<dbReference type="Gene3D" id="3.30.9.10">
    <property type="entry name" value="D-Amino Acid Oxidase, subunit A, domain 2"/>
    <property type="match status" value="1"/>
</dbReference>
<dbReference type="GO" id="GO:0004368">
    <property type="term" value="F:glycerol-3-phosphate dehydrogenase (quinone) activity"/>
    <property type="evidence" value="ECO:0007669"/>
    <property type="project" value="InterPro"/>
</dbReference>
<dbReference type="Gene3D" id="1.10.8.870">
    <property type="entry name" value="Alpha-glycerophosphate oxidase, cap domain"/>
    <property type="match status" value="1"/>
</dbReference>
<dbReference type="GO" id="GO:0046168">
    <property type="term" value="P:glycerol-3-phosphate catabolic process"/>
    <property type="evidence" value="ECO:0007669"/>
    <property type="project" value="TreeGrafter"/>
</dbReference>
<dbReference type="InterPro" id="IPR036188">
    <property type="entry name" value="FAD/NAD-bd_sf"/>
</dbReference>
<dbReference type="InterPro" id="IPR031656">
    <property type="entry name" value="DAO_C"/>
</dbReference>
<comment type="cofactor">
    <cofactor evidence="1">
        <name>FAD</name>
        <dbReference type="ChEBI" id="CHEBI:57692"/>
    </cofactor>
</comment>
<evidence type="ECO:0000313" key="9">
    <source>
        <dbReference type="EMBL" id="EKV32289.1"/>
    </source>
</evidence>
<evidence type="ECO:0000256" key="6">
    <source>
        <dbReference type="ARBA" id="ARBA00023002"/>
    </source>
</evidence>
<reference evidence="9 10" key="1">
    <citation type="journal article" date="2013" name="Genome Announc.">
        <title>Draft Genome Sequence of an Alphaproteobacterium, Caenispirillum salinarum AK4(T), Isolated from a Solar Saltern.</title>
        <authorList>
            <person name="Khatri I."/>
            <person name="Singh A."/>
            <person name="Korpole S."/>
            <person name="Pinnaka A.K."/>
            <person name="Subramanian S."/>
        </authorList>
    </citation>
    <scope>NUCLEOTIDE SEQUENCE [LARGE SCALE GENOMIC DNA]</scope>
    <source>
        <strain evidence="9 10">AK4</strain>
    </source>
</reference>
<keyword evidence="4" id="KW-0319">Glycerol metabolism</keyword>
<evidence type="ECO:0000256" key="3">
    <source>
        <dbReference type="ARBA" id="ARBA00022630"/>
    </source>
</evidence>
<evidence type="ECO:0000256" key="4">
    <source>
        <dbReference type="ARBA" id="ARBA00022798"/>
    </source>
</evidence>
<feature type="domain" description="Alpha-glycerophosphate oxidase C-terminal" evidence="8">
    <location>
        <begin position="415"/>
        <end position="507"/>
    </location>
</feature>
<dbReference type="PATRIC" id="fig|1238182.3.peg.326"/>
<dbReference type="PANTHER" id="PTHR11985">
    <property type="entry name" value="GLYCEROL-3-PHOSPHATE DEHYDROGENASE"/>
    <property type="match status" value="1"/>
</dbReference>
<dbReference type="InterPro" id="IPR006076">
    <property type="entry name" value="FAD-dep_OxRdtase"/>
</dbReference>
<keyword evidence="3" id="KW-0285">Flavoprotein</keyword>
<dbReference type="AlphaFoldDB" id="K9H5C7"/>
<dbReference type="InterPro" id="IPR038299">
    <property type="entry name" value="DAO_C_sf"/>
</dbReference>
<sequence length="528" mass="57987">MAAAGNMNRDAVIRELKESYDIWDVIVVGGGATGLGVALESVARGYRTLLLEQHDFAKATSSRSTKLVHGGVRYLQQGNVSLVMEALRERGRLLKNAPHICHNLPFVVPVYEWWDGPFYGVGMKLYDMLAGKLGLGPSKVLSREKTLELLPNVEPKGLKNGVIYHDGQFDDARLAVSLAQTIADKGGHVLNYCKVTGFKKRGGFITGVSAHDEETGEDYELDARVVINATGIFSDDTRQMDDPSEEPLMAPSQGVHLVLDKSFLPGESAIMVPKTADGRVLFAVPWHGRTVVGTTDTAIEKSTLEPKPQKEEIDFLLEHAAIYLDRDPTREDVLSMYCGIRPLVRSPGDKGTAALARDHVLMISDSNLVSITGGKWTTYRKMAEDTIDAAALVGGLEERPSGTTNLRLHGWIKTPMETDGLLSLYGSDGTGVRKTMSEQPGWDEPLHPNLPYYWGEVAWGVRREMARTVEDVLSRRTRSLLLDARASVEAAPKVAAIMAAELGRDEAWQKAQVEEFTALARDYMIPTT</sequence>
<dbReference type="GO" id="GO:0006071">
    <property type="term" value="P:glycerol metabolic process"/>
    <property type="evidence" value="ECO:0007669"/>
    <property type="project" value="UniProtKB-KW"/>
</dbReference>
<dbReference type="PROSITE" id="PS00978">
    <property type="entry name" value="FAD_G3PDH_2"/>
    <property type="match status" value="1"/>
</dbReference>
<proteinExistence type="inferred from homology"/>
<dbReference type="EMBL" id="ANHY01000003">
    <property type="protein sequence ID" value="EKV32289.1"/>
    <property type="molecule type" value="Genomic_DNA"/>
</dbReference>
<dbReference type="Proteomes" id="UP000009881">
    <property type="component" value="Unassembled WGS sequence"/>
</dbReference>
<evidence type="ECO:0000256" key="2">
    <source>
        <dbReference type="ARBA" id="ARBA00007330"/>
    </source>
</evidence>